<feature type="domain" description="Protein kinase" evidence="2">
    <location>
        <begin position="1"/>
        <end position="268"/>
    </location>
</feature>
<feature type="compositionally biased region" description="Basic residues" evidence="1">
    <location>
        <begin position="289"/>
        <end position="307"/>
    </location>
</feature>
<reference evidence="3 4" key="1">
    <citation type="submission" date="2023-03" db="EMBL/GenBank/DDBJ databases">
        <title>Complete genome sequences of several Auritidibacter ignavus strains isolated from ear infections.</title>
        <authorList>
            <person name="Baehr T."/>
            <person name="Baumhoegger A.M."/>
        </authorList>
    </citation>
    <scope>NUCLEOTIDE SEQUENCE [LARGE SCALE GENOMIC DNA]</scope>
    <source>
        <strain evidence="3 4">BABAE-6</strain>
    </source>
</reference>
<dbReference type="PANTHER" id="PTHR48007">
    <property type="entry name" value="LEUCINE-RICH REPEAT RECEPTOR-LIKE PROTEIN KINASE PXC1"/>
    <property type="match status" value="1"/>
</dbReference>
<dbReference type="PANTHER" id="PTHR48007:SF4">
    <property type="entry name" value="LEUCINE-RICH REPEAT RECEPTOR-LIKE PROTEIN KINASE PXC1"/>
    <property type="match status" value="1"/>
</dbReference>
<dbReference type="GO" id="GO:0004672">
    <property type="term" value="F:protein kinase activity"/>
    <property type="evidence" value="ECO:0007669"/>
    <property type="project" value="InterPro"/>
</dbReference>
<feature type="region of interest" description="Disordered" evidence="1">
    <location>
        <begin position="279"/>
        <end position="307"/>
    </location>
</feature>
<evidence type="ECO:0000256" key="1">
    <source>
        <dbReference type="SAM" id="MobiDB-lite"/>
    </source>
</evidence>
<proteinExistence type="predicted"/>
<dbReference type="InterPro" id="IPR046959">
    <property type="entry name" value="PRK1-6/SRF4-like"/>
</dbReference>
<keyword evidence="3" id="KW-0808">Transferase</keyword>
<evidence type="ECO:0000259" key="2">
    <source>
        <dbReference type="PROSITE" id="PS50011"/>
    </source>
</evidence>
<dbReference type="InterPro" id="IPR000719">
    <property type="entry name" value="Prot_kinase_dom"/>
</dbReference>
<dbReference type="SMART" id="SM00220">
    <property type="entry name" value="S_TKc"/>
    <property type="match status" value="1"/>
</dbReference>
<gene>
    <name evidence="3" type="ORF">QDX21_03915</name>
</gene>
<dbReference type="Pfam" id="PF00069">
    <property type="entry name" value="Pkinase"/>
    <property type="match status" value="1"/>
</dbReference>
<dbReference type="GO" id="GO:0005524">
    <property type="term" value="F:ATP binding"/>
    <property type="evidence" value="ECO:0007669"/>
    <property type="project" value="InterPro"/>
</dbReference>
<dbReference type="InterPro" id="IPR011009">
    <property type="entry name" value="Kinase-like_dom_sf"/>
</dbReference>
<organism evidence="3 4">
    <name type="scientific">Auritidibacter ignavus</name>
    <dbReference type="NCBI Taxonomy" id="678932"/>
    <lineage>
        <taxon>Bacteria</taxon>
        <taxon>Bacillati</taxon>
        <taxon>Actinomycetota</taxon>
        <taxon>Actinomycetes</taxon>
        <taxon>Micrococcales</taxon>
        <taxon>Micrococcaceae</taxon>
        <taxon>Auritidibacter</taxon>
    </lineage>
</organism>
<dbReference type="Proteomes" id="UP001224674">
    <property type="component" value="Chromosome"/>
</dbReference>
<dbReference type="AlphaFoldDB" id="A0AAJ6ANB6"/>
<dbReference type="SUPFAM" id="SSF56112">
    <property type="entry name" value="Protein kinase-like (PK-like)"/>
    <property type="match status" value="1"/>
</dbReference>
<keyword evidence="3" id="KW-0418">Kinase</keyword>
<sequence>MTYPSSHTSDALPQPPQPLSGEVGELYCTGERFNLWRFRPPGFSSRDAPAVLKIPDLGQVGEERHSQIIDRAQRFSHPHVVPLIGAVELRDDSAPQVGCWQLMRGSHAAKLVNTMGPLELEQCLTIVIPVAQALSELHRQGLSHGGLGPAEVVFDLNGAPYLTDAGPGQPVHGFAAPEQHAKASAVTSATDVYSWAALCWYLLTGRVPGKTYVRAPLPSLVPNIDEHVVDVLEACLDDDPTQRPTMRHCLEAAVHWGEPRALELHSIVAADLRILLPTKLSEPPSEKKNRPRRPARRRIPKTRRGLRQRAQRRFIAGAGAMAVGLALISGSPSLTAESQEPARATQDTVSVTDHMDPERLDERLEQIVQQRSAAFRTTDPDMVDRYAVGESEVAVHDREMIEGLVEQGLNLEDFSMRGQRTGEVEILDDTTVRIPVQWGWPQQEVTDEGAHGVVRASVQESHADLVVTLQYDQEWKISRVHEH</sequence>
<evidence type="ECO:0000313" key="4">
    <source>
        <dbReference type="Proteomes" id="UP001224674"/>
    </source>
</evidence>
<dbReference type="RefSeq" id="WP_279675196.1">
    <property type="nucleotide sequence ID" value="NZ_CP122566.1"/>
</dbReference>
<name>A0AAJ6ANB6_9MICC</name>
<feature type="region of interest" description="Disordered" evidence="1">
    <location>
        <begin position="1"/>
        <end position="23"/>
    </location>
</feature>
<dbReference type="Gene3D" id="1.10.510.10">
    <property type="entry name" value="Transferase(Phosphotransferase) domain 1"/>
    <property type="match status" value="1"/>
</dbReference>
<keyword evidence="4" id="KW-1185">Reference proteome</keyword>
<evidence type="ECO:0000313" key="3">
    <source>
        <dbReference type="EMBL" id="WGH93953.1"/>
    </source>
</evidence>
<feature type="compositionally biased region" description="Polar residues" evidence="1">
    <location>
        <begin position="1"/>
        <end position="11"/>
    </location>
</feature>
<dbReference type="PROSITE" id="PS50011">
    <property type="entry name" value="PROTEIN_KINASE_DOM"/>
    <property type="match status" value="1"/>
</dbReference>
<dbReference type="EMBL" id="CP122566">
    <property type="protein sequence ID" value="WGH93953.1"/>
    <property type="molecule type" value="Genomic_DNA"/>
</dbReference>
<accession>A0AAJ6ANB6</accession>
<protein>
    <submittedName>
        <fullName evidence="3">Protein kinase</fullName>
    </submittedName>
</protein>